<comment type="function">
    <text evidence="1">Nitronate monooxygenase that uses molecular oxygen to catalyze the oxidative denitrification of alkyl nitronates. Acts on propionate 3-nitronate (P3N), the presumed physiological substrate. Probably functions in the detoxification of P3N, a metabolic poison produced by plants and fungi as a defense mechanism.</text>
</comment>
<evidence type="ECO:0000256" key="4">
    <source>
        <dbReference type="ARBA" id="ARBA00022643"/>
    </source>
</evidence>
<comment type="caution">
    <text evidence="6">The sequence shown here is derived from an EMBL/GenBank/DDBJ whole genome shotgun (WGS) entry which is preliminary data.</text>
</comment>
<keyword evidence="4" id="KW-0288">FMN</keyword>
<gene>
    <name evidence="6" type="ORF">H839_10834</name>
</gene>
<keyword evidence="6" id="KW-0223">Dioxygenase</keyword>
<dbReference type="InterPro" id="IPR004136">
    <property type="entry name" value="NMO"/>
</dbReference>
<dbReference type="GO" id="GO:0051213">
    <property type="term" value="F:dioxygenase activity"/>
    <property type="evidence" value="ECO:0007669"/>
    <property type="project" value="UniProtKB-KW"/>
</dbReference>
<dbReference type="PANTHER" id="PTHR32332:SF20">
    <property type="entry name" value="2-NITROPROPANE DIOXYGENASE-LIKE PROTEIN"/>
    <property type="match status" value="1"/>
</dbReference>
<dbReference type="PANTHER" id="PTHR32332">
    <property type="entry name" value="2-NITROPROPANE DIOXYGENASE"/>
    <property type="match status" value="1"/>
</dbReference>
<dbReference type="RefSeq" id="WP_043905129.1">
    <property type="nucleotide sequence ID" value="NZ_CM002692.1"/>
</dbReference>
<evidence type="ECO:0000256" key="1">
    <source>
        <dbReference type="ARBA" id="ARBA00003535"/>
    </source>
</evidence>
<proteinExistence type="predicted"/>
<dbReference type="InterPro" id="IPR013785">
    <property type="entry name" value="Aldolase_TIM"/>
</dbReference>
<dbReference type="CDD" id="cd04730">
    <property type="entry name" value="NPD_like"/>
    <property type="match status" value="1"/>
</dbReference>
<keyword evidence="3" id="KW-0285">Flavoprotein</keyword>
<dbReference type="Gene3D" id="3.20.20.70">
    <property type="entry name" value="Aldolase class I"/>
    <property type="match status" value="1"/>
</dbReference>
<keyword evidence="5" id="KW-0560">Oxidoreductase</keyword>
<dbReference type="Proteomes" id="UP000023566">
    <property type="component" value="Chromosome"/>
</dbReference>
<evidence type="ECO:0000313" key="7">
    <source>
        <dbReference type="Proteomes" id="UP000023566"/>
    </source>
</evidence>
<keyword evidence="7" id="KW-1185">Reference proteome</keyword>
<sequence>MNDVCRLLQIRYPIIQGGMGNISNAKLTSAVSEAGGLGTVGVGTMPPDEVEEIIVETKRRTNRPFAVNIPLQVTPYLEEMVSLVLKHCVPVVSLSAGNPAPWIPRFAAQGIKVIVVTASVKQAKKAEAAGADIIVAEGYEAAGINSSLELTTMTLIPQIASAVNIPVVAAGGIGDGRGLLAALALGAQGVQLGTRLIATKDAPFHEAYKQLITNAEDNETVIVGRTVGRVRRIMRTPYAEKLLELEKQGMPPEQFQEYTSEDRHRRGALHGDFHEGFVNAGQIAGLIDDVPTVAELFEQMMAEAKQQLGKLRAILGE</sequence>
<dbReference type="EMBL" id="AOTZ01000006">
    <property type="protein sequence ID" value="EZP75764.1"/>
    <property type="molecule type" value="Genomic_DNA"/>
</dbReference>
<evidence type="ECO:0000256" key="3">
    <source>
        <dbReference type="ARBA" id="ARBA00022630"/>
    </source>
</evidence>
<accession>A0ABC9VBM4</accession>
<dbReference type="SUPFAM" id="SSF51412">
    <property type="entry name" value="Inosine monophosphate dehydrogenase (IMPDH)"/>
    <property type="match status" value="1"/>
</dbReference>
<organism evidence="6 7">
    <name type="scientific">Parageobacillus genomosp. 1</name>
    <dbReference type="NCBI Taxonomy" id="1295642"/>
    <lineage>
        <taxon>Bacteria</taxon>
        <taxon>Bacillati</taxon>
        <taxon>Bacillota</taxon>
        <taxon>Bacilli</taxon>
        <taxon>Bacillales</taxon>
        <taxon>Anoxybacillaceae</taxon>
        <taxon>Parageobacillus</taxon>
    </lineage>
</organism>
<evidence type="ECO:0000256" key="2">
    <source>
        <dbReference type="ARBA" id="ARBA00013457"/>
    </source>
</evidence>
<name>A0ABC9VBM4_9BACL</name>
<protein>
    <recommendedName>
        <fullName evidence="2">Probable nitronate monooxygenase</fullName>
    </recommendedName>
</protein>
<dbReference type="AlphaFoldDB" id="A0ABC9VBM4"/>
<evidence type="ECO:0000313" key="6">
    <source>
        <dbReference type="EMBL" id="EZP75764.1"/>
    </source>
</evidence>
<dbReference type="Pfam" id="PF03060">
    <property type="entry name" value="NMO"/>
    <property type="match status" value="2"/>
</dbReference>
<reference evidence="6 7" key="1">
    <citation type="journal article" date="2014" name="Appl. Microbiol. Biotechnol.">
        <title>Transformable facultative thermophile Geobacillus stearothermophilus NUB3621 as a host strain for metabolic engineering.</title>
        <authorList>
            <person name="Blanchard K."/>
            <person name="Robic S."/>
            <person name="Matsumura I."/>
        </authorList>
    </citation>
    <scope>NUCLEOTIDE SEQUENCE [LARGE SCALE GENOMIC DNA]</scope>
    <source>
        <strain evidence="6 7">NUB3621</strain>
    </source>
</reference>
<evidence type="ECO:0000256" key="5">
    <source>
        <dbReference type="ARBA" id="ARBA00023002"/>
    </source>
</evidence>